<sequence>MSLEKSVSNKEIKKALFDMAPLKALGSDGFHVLFFQNQWDTLGSVVCQWVQGDFASNNSDPELNNTLLVLLPKADNPETFTQFRPISLYSILYKLVVKPKMSQRRAQNPKPSH</sequence>
<evidence type="ECO:0000313" key="2">
    <source>
        <dbReference type="Proteomes" id="UP000828251"/>
    </source>
</evidence>
<dbReference type="InterPro" id="IPR052343">
    <property type="entry name" value="Retrotransposon-Effector_Assoc"/>
</dbReference>
<proteinExistence type="predicted"/>
<dbReference type="OrthoDB" id="1002463at2759"/>
<dbReference type="AlphaFoldDB" id="A0A9D3VMI3"/>
<dbReference type="Proteomes" id="UP000828251">
    <property type="component" value="Unassembled WGS sequence"/>
</dbReference>
<dbReference type="PANTHER" id="PTHR46890">
    <property type="entry name" value="NON-LTR RETROLELEMENT REVERSE TRANSCRIPTASE-LIKE PROTEIN-RELATED"/>
    <property type="match status" value="1"/>
</dbReference>
<dbReference type="EMBL" id="JAIQCV010000006">
    <property type="protein sequence ID" value="KAH1090411.1"/>
    <property type="molecule type" value="Genomic_DNA"/>
</dbReference>
<comment type="caution">
    <text evidence="1">The sequence shown here is derived from an EMBL/GenBank/DDBJ whole genome shotgun (WGS) entry which is preliminary data.</text>
</comment>
<keyword evidence="2" id="KW-1185">Reference proteome</keyword>
<name>A0A9D3VMI3_9ROSI</name>
<organism evidence="1 2">
    <name type="scientific">Gossypium stocksii</name>
    <dbReference type="NCBI Taxonomy" id="47602"/>
    <lineage>
        <taxon>Eukaryota</taxon>
        <taxon>Viridiplantae</taxon>
        <taxon>Streptophyta</taxon>
        <taxon>Embryophyta</taxon>
        <taxon>Tracheophyta</taxon>
        <taxon>Spermatophyta</taxon>
        <taxon>Magnoliopsida</taxon>
        <taxon>eudicotyledons</taxon>
        <taxon>Gunneridae</taxon>
        <taxon>Pentapetalae</taxon>
        <taxon>rosids</taxon>
        <taxon>malvids</taxon>
        <taxon>Malvales</taxon>
        <taxon>Malvaceae</taxon>
        <taxon>Malvoideae</taxon>
        <taxon>Gossypium</taxon>
    </lineage>
</organism>
<accession>A0A9D3VMI3</accession>
<evidence type="ECO:0008006" key="3">
    <source>
        <dbReference type="Google" id="ProtNLM"/>
    </source>
</evidence>
<dbReference type="PANTHER" id="PTHR46890:SF48">
    <property type="entry name" value="RNA-DIRECTED DNA POLYMERASE"/>
    <property type="match status" value="1"/>
</dbReference>
<evidence type="ECO:0000313" key="1">
    <source>
        <dbReference type="EMBL" id="KAH1090411.1"/>
    </source>
</evidence>
<reference evidence="1 2" key="1">
    <citation type="journal article" date="2021" name="Plant Biotechnol. J.">
        <title>Multi-omics assisted identification of the key and species-specific regulatory components of drought-tolerant mechanisms in Gossypium stocksii.</title>
        <authorList>
            <person name="Yu D."/>
            <person name="Ke L."/>
            <person name="Zhang D."/>
            <person name="Wu Y."/>
            <person name="Sun Y."/>
            <person name="Mei J."/>
            <person name="Sun J."/>
            <person name="Sun Y."/>
        </authorList>
    </citation>
    <scope>NUCLEOTIDE SEQUENCE [LARGE SCALE GENOMIC DNA]</scope>
    <source>
        <strain evidence="2">cv. E1</strain>
        <tissue evidence="1">Leaf</tissue>
    </source>
</reference>
<gene>
    <name evidence="1" type="ORF">J1N35_017668</name>
</gene>
<protein>
    <recommendedName>
        <fullName evidence="3">Reverse transcriptase domain-containing protein</fullName>
    </recommendedName>
</protein>